<dbReference type="Proteomes" id="UP000887568">
    <property type="component" value="Unplaced"/>
</dbReference>
<evidence type="ECO:0000313" key="4">
    <source>
        <dbReference type="Proteomes" id="UP000887568"/>
    </source>
</evidence>
<evidence type="ECO:0000256" key="1">
    <source>
        <dbReference type="SAM" id="MobiDB-lite"/>
    </source>
</evidence>
<dbReference type="EnsemblMetazoa" id="XM_038206978.1">
    <property type="protein sequence ID" value="XP_038062906.1"/>
    <property type="gene ID" value="LOC119733400"/>
</dbReference>
<keyword evidence="4" id="KW-1185">Reference proteome</keyword>
<feature type="region of interest" description="Disordered" evidence="1">
    <location>
        <begin position="70"/>
        <end position="90"/>
    </location>
</feature>
<reference evidence="3" key="1">
    <citation type="submission" date="2022-11" db="UniProtKB">
        <authorList>
            <consortium name="EnsemblMetazoa"/>
        </authorList>
    </citation>
    <scope>IDENTIFICATION</scope>
</reference>
<name>A0A914AHA5_PATMI</name>
<dbReference type="GO" id="GO:0003677">
    <property type="term" value="F:DNA binding"/>
    <property type="evidence" value="ECO:0007669"/>
    <property type="project" value="InterPro"/>
</dbReference>
<evidence type="ECO:0000313" key="3">
    <source>
        <dbReference type="EnsemblMetazoa" id="XP_038062906.1"/>
    </source>
</evidence>
<organism evidence="3 4">
    <name type="scientific">Patiria miniata</name>
    <name type="common">Bat star</name>
    <name type="synonym">Asterina miniata</name>
    <dbReference type="NCBI Taxonomy" id="46514"/>
    <lineage>
        <taxon>Eukaryota</taxon>
        <taxon>Metazoa</taxon>
        <taxon>Echinodermata</taxon>
        <taxon>Eleutherozoa</taxon>
        <taxon>Asterozoa</taxon>
        <taxon>Asteroidea</taxon>
        <taxon>Valvatacea</taxon>
        <taxon>Valvatida</taxon>
        <taxon>Asterinidae</taxon>
        <taxon>Patiria</taxon>
    </lineage>
</organism>
<dbReference type="InterPro" id="IPR018379">
    <property type="entry name" value="BEN_domain"/>
</dbReference>
<feature type="region of interest" description="Disordered" evidence="1">
    <location>
        <begin position="146"/>
        <end position="191"/>
    </location>
</feature>
<sequence>MDRSEKSSTSTTMSSLTQSDKYALAFQLVTQLTSLVDGVLFAKRMAVLQVIKEAWEKNTEVTVITEESSFDCGEQMNPDTAERMQSPQMAPVDSNLGSIEENPATFQALDVVVKQEVEHPGMPRIEQVVGYGLHPMGVAGYTDRALSSVDESGSSVTGSPEAENTRDLDQSPNTRPDFDQTSGHSLYACSPPRPGLVHRNIASMHKMTELSPGIPIYVYSSNITSAMRHSSRSATKMACTLLNAFYTNEELSTLGTLRNVPKEIVDAVVDFTLQNNADTTATPVAIKQALRTKVSGLKWRSTKSQAPQQNPV</sequence>
<dbReference type="PROSITE" id="PS51457">
    <property type="entry name" value="BEN"/>
    <property type="match status" value="1"/>
</dbReference>
<evidence type="ECO:0000259" key="2">
    <source>
        <dbReference type="PROSITE" id="PS51457"/>
    </source>
</evidence>
<accession>A0A914AHA5</accession>
<dbReference type="AlphaFoldDB" id="A0A914AHA5"/>
<proteinExistence type="predicted"/>
<feature type="domain" description="BEN" evidence="2">
    <location>
        <begin position="213"/>
        <end position="301"/>
    </location>
</feature>
<dbReference type="RefSeq" id="XP_038062906.1">
    <property type="nucleotide sequence ID" value="XM_038206978.1"/>
</dbReference>
<dbReference type="GeneID" id="119733400"/>
<protein>
    <recommendedName>
        <fullName evidence="2">BEN domain-containing protein</fullName>
    </recommendedName>
</protein>
<feature type="compositionally biased region" description="Polar residues" evidence="1">
    <location>
        <begin position="170"/>
        <end position="184"/>
    </location>
</feature>
<feature type="compositionally biased region" description="Polar residues" evidence="1">
    <location>
        <begin position="149"/>
        <end position="158"/>
    </location>
</feature>
<dbReference type="OrthoDB" id="9439903at2759"/>